<dbReference type="InterPro" id="IPR053716">
    <property type="entry name" value="Flag_assembly_chemotaxis_eff"/>
</dbReference>
<evidence type="ECO:0000256" key="6">
    <source>
        <dbReference type="ARBA" id="ARBA00022500"/>
    </source>
</evidence>
<evidence type="ECO:0000256" key="9">
    <source>
        <dbReference type="ARBA" id="ARBA00023136"/>
    </source>
</evidence>
<dbReference type="Gene3D" id="1.10.287.1700">
    <property type="match status" value="1"/>
</dbReference>
<evidence type="ECO:0000256" key="10">
    <source>
        <dbReference type="ARBA" id="ARBA00023225"/>
    </source>
</evidence>
<evidence type="ECO:0000256" key="3">
    <source>
        <dbReference type="ARBA" id="ARBA00020392"/>
    </source>
</evidence>
<keyword evidence="13" id="KW-1185">Reference proteome</keyword>
<keyword evidence="6" id="KW-0145">Chemotaxis</keyword>
<comment type="subcellular location">
    <subcellularLocation>
        <location evidence="1">Cell membrane</location>
        <topology evidence="1">Peripheral membrane protein</topology>
        <orientation evidence="1">Cytoplasmic side</orientation>
    </subcellularLocation>
</comment>
<feature type="compositionally biased region" description="Basic and acidic residues" evidence="11">
    <location>
        <begin position="115"/>
        <end position="131"/>
    </location>
</feature>
<dbReference type="OrthoDB" id="6267238at2"/>
<evidence type="ECO:0000256" key="7">
    <source>
        <dbReference type="ARBA" id="ARBA00022795"/>
    </source>
</evidence>
<reference evidence="12 13" key="1">
    <citation type="submission" date="2016-03" db="EMBL/GenBank/DDBJ databases">
        <title>Complete genome sequence of Shewanella psychrophila WP2, a deep sea bacterium isolated from west Pacific sediment.</title>
        <authorList>
            <person name="Xu G."/>
            <person name="Jian H."/>
        </authorList>
    </citation>
    <scope>NUCLEOTIDE SEQUENCE [LARGE SCALE GENOMIC DNA]</scope>
    <source>
        <strain evidence="12 13">WP2</strain>
    </source>
</reference>
<evidence type="ECO:0000256" key="5">
    <source>
        <dbReference type="ARBA" id="ARBA00022475"/>
    </source>
</evidence>
<keyword evidence="12" id="KW-0966">Cell projection</keyword>
<dbReference type="Pfam" id="PF02050">
    <property type="entry name" value="FliJ"/>
    <property type="match status" value="1"/>
</dbReference>
<dbReference type="GO" id="GO:0015031">
    <property type="term" value="P:protein transport"/>
    <property type="evidence" value="ECO:0007669"/>
    <property type="project" value="UniProtKB-KW"/>
</dbReference>
<dbReference type="STRING" id="225848.Sps_00112"/>
<evidence type="ECO:0000256" key="1">
    <source>
        <dbReference type="ARBA" id="ARBA00004413"/>
    </source>
</evidence>
<dbReference type="GO" id="GO:0071973">
    <property type="term" value="P:bacterial-type flagellum-dependent cell motility"/>
    <property type="evidence" value="ECO:0007669"/>
    <property type="project" value="InterPro"/>
</dbReference>
<keyword evidence="8" id="KW-0653">Protein transport</keyword>
<dbReference type="Proteomes" id="UP000189545">
    <property type="component" value="Chromosome"/>
</dbReference>
<evidence type="ECO:0000256" key="4">
    <source>
        <dbReference type="ARBA" id="ARBA00022448"/>
    </source>
</evidence>
<keyword evidence="12" id="KW-0282">Flagellum</keyword>
<keyword evidence="4" id="KW-0813">Transport</keyword>
<dbReference type="AlphaFoldDB" id="A0A1S6HII0"/>
<dbReference type="GO" id="GO:0009288">
    <property type="term" value="C:bacterial-type flagellum"/>
    <property type="evidence" value="ECO:0007669"/>
    <property type="project" value="InterPro"/>
</dbReference>
<protein>
    <recommendedName>
        <fullName evidence="3">Flagellar FliJ protein</fullName>
    </recommendedName>
</protein>
<keyword evidence="7" id="KW-1005">Bacterial flagellum biogenesis</keyword>
<dbReference type="EMBL" id="CP014782">
    <property type="protein sequence ID" value="AQS35333.1"/>
    <property type="molecule type" value="Genomic_DNA"/>
</dbReference>
<keyword evidence="10" id="KW-1006">Bacterial flagellum protein export</keyword>
<evidence type="ECO:0000313" key="13">
    <source>
        <dbReference type="Proteomes" id="UP000189545"/>
    </source>
</evidence>
<proteinExistence type="inferred from homology"/>
<feature type="region of interest" description="Disordered" evidence="11">
    <location>
        <begin position="115"/>
        <end position="138"/>
    </location>
</feature>
<dbReference type="GO" id="GO:0044781">
    <property type="term" value="P:bacterial-type flagellum organization"/>
    <property type="evidence" value="ECO:0007669"/>
    <property type="project" value="UniProtKB-KW"/>
</dbReference>
<comment type="similarity">
    <text evidence="2">Belongs to the FliJ family.</text>
</comment>
<dbReference type="GO" id="GO:0005886">
    <property type="term" value="C:plasma membrane"/>
    <property type="evidence" value="ECO:0007669"/>
    <property type="project" value="UniProtKB-SubCell"/>
</dbReference>
<evidence type="ECO:0000256" key="8">
    <source>
        <dbReference type="ARBA" id="ARBA00022927"/>
    </source>
</evidence>
<name>A0A1S6HII0_9GAMM</name>
<accession>A0A1S6HII0</accession>
<keyword evidence="5" id="KW-1003">Cell membrane</keyword>
<dbReference type="KEGG" id="spsw:Sps_00112"/>
<keyword evidence="9" id="KW-0472">Membrane</keyword>
<sequence length="138" mass="16311">MKQLLILCQQEEKKLGRLGNQRADAQTRVTENHKQRQAIDNMLNEYHGSSSHRVNPLLLQNNANLLSTLKPLQNKLDKQEVLLQREHQRMDGLWRRQLGRQKGLSWLYEQRKSEQRKAIDAQEQKQLDDLSSRYQNQG</sequence>
<evidence type="ECO:0000313" key="12">
    <source>
        <dbReference type="EMBL" id="AQS35333.1"/>
    </source>
</evidence>
<evidence type="ECO:0000256" key="11">
    <source>
        <dbReference type="SAM" id="MobiDB-lite"/>
    </source>
</evidence>
<dbReference type="RefSeq" id="WP_077750697.1">
    <property type="nucleotide sequence ID" value="NZ_CP014782.1"/>
</dbReference>
<keyword evidence="12" id="KW-0969">Cilium</keyword>
<dbReference type="GO" id="GO:0006935">
    <property type="term" value="P:chemotaxis"/>
    <property type="evidence" value="ECO:0007669"/>
    <property type="project" value="UniProtKB-KW"/>
</dbReference>
<dbReference type="InterPro" id="IPR012823">
    <property type="entry name" value="Flagell_FliJ"/>
</dbReference>
<evidence type="ECO:0000256" key="2">
    <source>
        <dbReference type="ARBA" id="ARBA00010004"/>
    </source>
</evidence>
<gene>
    <name evidence="12" type="ORF">Sps_00112</name>
</gene>
<organism evidence="12 13">
    <name type="scientific">Shewanella psychrophila</name>
    <dbReference type="NCBI Taxonomy" id="225848"/>
    <lineage>
        <taxon>Bacteria</taxon>
        <taxon>Pseudomonadati</taxon>
        <taxon>Pseudomonadota</taxon>
        <taxon>Gammaproteobacteria</taxon>
        <taxon>Alteromonadales</taxon>
        <taxon>Shewanellaceae</taxon>
        <taxon>Shewanella</taxon>
    </lineage>
</organism>